<name>A0A8J2JFJ9_9HEXA</name>
<gene>
    <name evidence="1" type="ORF">AFUS01_LOCUS8820</name>
</gene>
<proteinExistence type="predicted"/>
<dbReference type="Proteomes" id="UP000708208">
    <property type="component" value="Unassembled WGS sequence"/>
</dbReference>
<evidence type="ECO:0000313" key="1">
    <source>
        <dbReference type="EMBL" id="CAG7719496.1"/>
    </source>
</evidence>
<evidence type="ECO:0000313" key="2">
    <source>
        <dbReference type="Proteomes" id="UP000708208"/>
    </source>
</evidence>
<protein>
    <submittedName>
        <fullName evidence="1">Uncharacterized protein</fullName>
    </submittedName>
</protein>
<accession>A0A8J2JFJ9</accession>
<comment type="caution">
    <text evidence="1">The sequence shown here is derived from an EMBL/GenBank/DDBJ whole genome shotgun (WGS) entry which is preliminary data.</text>
</comment>
<reference evidence="1" key="1">
    <citation type="submission" date="2021-06" db="EMBL/GenBank/DDBJ databases">
        <authorList>
            <person name="Hodson N. C."/>
            <person name="Mongue J. A."/>
            <person name="Jaron S. K."/>
        </authorList>
    </citation>
    <scope>NUCLEOTIDE SEQUENCE</scope>
</reference>
<keyword evidence="2" id="KW-1185">Reference proteome</keyword>
<dbReference type="AlphaFoldDB" id="A0A8J2JFJ9"/>
<sequence length="114" mass="12593">MCCSTDIKEKIRLKNASCIKITKVQTKVGFTRNSASRRVKPKNVKGNRKSVPMTEQPCFLTCACHWDGGGPDIAESHTMITHKNEDGVVQVATRLEPLQGLQQLSFHSSNPIAL</sequence>
<dbReference type="EMBL" id="CAJVCH010061844">
    <property type="protein sequence ID" value="CAG7719496.1"/>
    <property type="molecule type" value="Genomic_DNA"/>
</dbReference>
<organism evidence="1 2">
    <name type="scientific">Allacma fusca</name>
    <dbReference type="NCBI Taxonomy" id="39272"/>
    <lineage>
        <taxon>Eukaryota</taxon>
        <taxon>Metazoa</taxon>
        <taxon>Ecdysozoa</taxon>
        <taxon>Arthropoda</taxon>
        <taxon>Hexapoda</taxon>
        <taxon>Collembola</taxon>
        <taxon>Symphypleona</taxon>
        <taxon>Sminthuridae</taxon>
        <taxon>Allacma</taxon>
    </lineage>
</organism>